<reference evidence="2" key="1">
    <citation type="submission" date="2022-12" db="EMBL/GenBank/DDBJ databases">
        <title>Reference genome sequencing for broad-spectrum identification of bacterial and archaeal isolates by mass spectrometry.</title>
        <authorList>
            <person name="Sekiguchi Y."/>
            <person name="Tourlousse D.M."/>
        </authorList>
    </citation>
    <scope>NUCLEOTIDE SEQUENCE</scope>
    <source>
        <strain evidence="2">10succ1</strain>
    </source>
</reference>
<feature type="transmembrane region" description="Helical" evidence="1">
    <location>
        <begin position="282"/>
        <end position="299"/>
    </location>
</feature>
<evidence type="ECO:0000313" key="3">
    <source>
        <dbReference type="Proteomes" id="UP001144471"/>
    </source>
</evidence>
<feature type="transmembrane region" description="Helical" evidence="1">
    <location>
        <begin position="139"/>
        <end position="157"/>
    </location>
</feature>
<feature type="transmembrane region" description="Helical" evidence="1">
    <location>
        <begin position="24"/>
        <end position="45"/>
    </location>
</feature>
<accession>A0A9W6GJL5</accession>
<proteinExistence type="predicted"/>
<comment type="caution">
    <text evidence="2">The sequence shown here is derived from an EMBL/GenBank/DDBJ whole genome shotgun (WGS) entry which is preliminary data.</text>
</comment>
<feature type="transmembrane region" description="Helical" evidence="1">
    <location>
        <begin position="430"/>
        <end position="451"/>
    </location>
</feature>
<dbReference type="Pfam" id="PF02667">
    <property type="entry name" value="SCFA_trans"/>
    <property type="match status" value="1"/>
</dbReference>
<dbReference type="InterPro" id="IPR006160">
    <property type="entry name" value="SCFA_transpt_AtoE"/>
</dbReference>
<gene>
    <name evidence="2" type="ORF">PM10SUCC1_18770</name>
</gene>
<feature type="transmembrane region" description="Helical" evidence="1">
    <location>
        <begin position="57"/>
        <end position="80"/>
    </location>
</feature>
<protein>
    <submittedName>
        <fullName evidence="2">Short-chain fatty acids transporter</fullName>
    </submittedName>
</protein>
<dbReference type="PANTHER" id="PTHR41983:SF2">
    <property type="entry name" value="SHORT-CHAIN FATTY ACID TRANSPORTER-RELATED"/>
    <property type="match status" value="1"/>
</dbReference>
<feature type="transmembrane region" description="Helical" evidence="1">
    <location>
        <begin position="101"/>
        <end position="127"/>
    </location>
</feature>
<keyword evidence="1" id="KW-0812">Transmembrane</keyword>
<keyword evidence="1" id="KW-1133">Transmembrane helix</keyword>
<sequence>MKRIFNNMTQFSVGLMQKYLPDPFIFAVILTFIVFTVALFVTGASPLSIIEAWSGGLWSLLSFSMQMALVLVTGTILATAPPFKRMLERIASIPKNKIQAIIIVNFISLIACFINWGFGLVIGAILAKEVVKKVRTVDYPLLIASAYAGFVVWHAGLSGSIPLKLASGGNLAAQTGGAVVEAIPTNMTIFSPMNMIIFGIILCTVPFLLGYMNPSDKNTTLVPAELLREEEGEAEVDIKAMTPAQKLENSAAINYTLGAMGYAYIISYFVKNGLSLNLNIVNYIFLFTAIILHGTPINVVKAVNSAAKSTGGIILQFPFYGGIMGIMTFTGPSGVSIAGGISNLFVNISNQTTFPVLTFLSAGIVNFFVPSGGGQWAVQAPIMMPASVELGVSSAKTAMAIAWGDAWTNMIQPFWALPALGIAGLGAKDIMGYCLMVLFYTGLVISLGLAFL</sequence>
<feature type="transmembrane region" description="Helical" evidence="1">
    <location>
        <begin position="357"/>
        <end position="378"/>
    </location>
</feature>
<dbReference type="AlphaFoldDB" id="A0A9W6GJL5"/>
<name>A0A9W6GJL5_9FUSO</name>
<evidence type="ECO:0000313" key="2">
    <source>
        <dbReference type="EMBL" id="GLI56363.1"/>
    </source>
</evidence>
<evidence type="ECO:0000256" key="1">
    <source>
        <dbReference type="SAM" id="Phobius"/>
    </source>
</evidence>
<feature type="transmembrane region" description="Helical" evidence="1">
    <location>
        <begin position="195"/>
        <end position="212"/>
    </location>
</feature>
<feature type="transmembrane region" description="Helical" evidence="1">
    <location>
        <begin position="319"/>
        <end position="345"/>
    </location>
</feature>
<feature type="transmembrane region" description="Helical" evidence="1">
    <location>
        <begin position="252"/>
        <end position="270"/>
    </location>
</feature>
<organism evidence="2 3">
    <name type="scientific">Propionigenium maris DSM 9537</name>
    <dbReference type="NCBI Taxonomy" id="1123000"/>
    <lineage>
        <taxon>Bacteria</taxon>
        <taxon>Fusobacteriati</taxon>
        <taxon>Fusobacteriota</taxon>
        <taxon>Fusobacteriia</taxon>
        <taxon>Fusobacteriales</taxon>
        <taxon>Fusobacteriaceae</taxon>
        <taxon>Propionigenium</taxon>
    </lineage>
</organism>
<dbReference type="GO" id="GO:0005886">
    <property type="term" value="C:plasma membrane"/>
    <property type="evidence" value="ECO:0007669"/>
    <property type="project" value="TreeGrafter"/>
</dbReference>
<dbReference type="PANTHER" id="PTHR41983">
    <property type="entry name" value="SHORT-CHAIN FATTY ACID TRANSPORTER-RELATED"/>
    <property type="match status" value="1"/>
</dbReference>
<keyword evidence="1" id="KW-0472">Membrane</keyword>
<dbReference type="Proteomes" id="UP001144471">
    <property type="component" value="Unassembled WGS sequence"/>
</dbReference>
<dbReference type="EMBL" id="BSDY01000007">
    <property type="protein sequence ID" value="GLI56363.1"/>
    <property type="molecule type" value="Genomic_DNA"/>
</dbReference>
<keyword evidence="3" id="KW-1185">Reference proteome</keyword>